<proteinExistence type="inferred from homology"/>
<dbReference type="PANTHER" id="PTHR47396:SF1">
    <property type="entry name" value="ATP-DEPENDENT HELICASE IRC3-RELATED"/>
    <property type="match status" value="1"/>
</dbReference>
<name>A0A6C0EHP3_9ZZZZ</name>
<keyword evidence="3" id="KW-0472">Membrane</keyword>
<dbReference type="GO" id="GO:0016787">
    <property type="term" value="F:hydrolase activity"/>
    <property type="evidence" value="ECO:0007669"/>
    <property type="project" value="InterPro"/>
</dbReference>
<dbReference type="SUPFAM" id="SSF52540">
    <property type="entry name" value="P-loop containing nucleoside triphosphate hydrolases"/>
    <property type="match status" value="1"/>
</dbReference>
<evidence type="ECO:0000313" key="6">
    <source>
        <dbReference type="EMBL" id="QHT27799.1"/>
    </source>
</evidence>
<evidence type="ECO:0000256" key="2">
    <source>
        <dbReference type="ARBA" id="ARBA00019253"/>
    </source>
</evidence>
<evidence type="ECO:0000256" key="1">
    <source>
        <dbReference type="ARBA" id="ARBA00007303"/>
    </source>
</evidence>
<accession>A0A6C0EHP3</accession>
<dbReference type="Pfam" id="PF00271">
    <property type="entry name" value="Helicase_C"/>
    <property type="match status" value="1"/>
</dbReference>
<dbReference type="InterPro" id="IPR014001">
    <property type="entry name" value="Helicase_ATP-bd"/>
</dbReference>
<feature type="domain" description="Helicase C-terminal" evidence="5">
    <location>
        <begin position="412"/>
        <end position="583"/>
    </location>
</feature>
<evidence type="ECO:0000259" key="5">
    <source>
        <dbReference type="PROSITE" id="PS51194"/>
    </source>
</evidence>
<dbReference type="AlphaFoldDB" id="A0A6C0EHP3"/>
<dbReference type="Pfam" id="PF04851">
    <property type="entry name" value="ResIII"/>
    <property type="match status" value="1"/>
</dbReference>
<feature type="transmembrane region" description="Helical" evidence="3">
    <location>
        <begin position="190"/>
        <end position="214"/>
    </location>
</feature>
<dbReference type="InterPro" id="IPR006935">
    <property type="entry name" value="Helicase/UvrB_N"/>
</dbReference>
<evidence type="ECO:0000259" key="4">
    <source>
        <dbReference type="PROSITE" id="PS51192"/>
    </source>
</evidence>
<dbReference type="GO" id="GO:0003677">
    <property type="term" value="F:DNA binding"/>
    <property type="evidence" value="ECO:0007669"/>
    <property type="project" value="InterPro"/>
</dbReference>
<dbReference type="InterPro" id="IPR018306">
    <property type="entry name" value="Phage_T5_Orf172_DNA-bd"/>
</dbReference>
<feature type="domain" description="Helicase ATP-binding" evidence="4">
    <location>
        <begin position="188"/>
        <end position="381"/>
    </location>
</feature>
<dbReference type="PROSITE" id="PS51194">
    <property type="entry name" value="HELICASE_CTER"/>
    <property type="match status" value="1"/>
</dbReference>
<dbReference type="InterPro" id="IPR050742">
    <property type="entry name" value="Helicase_Restrict-Modif_Enz"/>
</dbReference>
<dbReference type="InterPro" id="IPR001650">
    <property type="entry name" value="Helicase_C-like"/>
</dbReference>
<dbReference type="Gene3D" id="3.40.50.300">
    <property type="entry name" value="P-loop containing nucleotide triphosphate hydrolases"/>
    <property type="match status" value="2"/>
</dbReference>
<dbReference type="Pfam" id="PF10544">
    <property type="entry name" value="T5orf172"/>
    <property type="match status" value="1"/>
</dbReference>
<organism evidence="6">
    <name type="scientific">viral metagenome</name>
    <dbReference type="NCBI Taxonomy" id="1070528"/>
    <lineage>
        <taxon>unclassified sequences</taxon>
        <taxon>metagenomes</taxon>
        <taxon>organismal metagenomes</taxon>
    </lineage>
</organism>
<keyword evidence="3" id="KW-1133">Transmembrane helix</keyword>
<dbReference type="PANTHER" id="PTHR47396">
    <property type="entry name" value="TYPE I RESTRICTION ENZYME ECOKI R PROTEIN"/>
    <property type="match status" value="1"/>
</dbReference>
<dbReference type="InterPro" id="IPR027417">
    <property type="entry name" value="P-loop_NTPase"/>
</dbReference>
<dbReference type="PROSITE" id="PS51192">
    <property type="entry name" value="HELICASE_ATP_BIND_1"/>
    <property type="match status" value="1"/>
</dbReference>
<dbReference type="GO" id="GO:0005829">
    <property type="term" value="C:cytosol"/>
    <property type="evidence" value="ECO:0007669"/>
    <property type="project" value="TreeGrafter"/>
</dbReference>
<reference evidence="6" key="1">
    <citation type="journal article" date="2020" name="Nature">
        <title>Giant virus diversity and host interactions through global metagenomics.</title>
        <authorList>
            <person name="Schulz F."/>
            <person name="Roux S."/>
            <person name="Paez-Espino D."/>
            <person name="Jungbluth S."/>
            <person name="Walsh D.A."/>
            <person name="Denef V.J."/>
            <person name="McMahon K.D."/>
            <person name="Konstantinidis K.T."/>
            <person name="Eloe-Fadrosh E.A."/>
            <person name="Kyrpides N.C."/>
            <person name="Woyke T."/>
        </authorList>
    </citation>
    <scope>NUCLEOTIDE SEQUENCE</scope>
    <source>
        <strain evidence="6">GVMAG-M-3300000115-19</strain>
    </source>
</reference>
<sequence>MNFNRNLGYIYIIYNNDKKYIKIGSTFSYEKRYYQYKTYNYLEWKYIKVYEILRQTNDEYAFYDEDEDEDECENINCYDIDNEIQTEFSKYLTKKLLKECVNGGHEWYFNKDNNLINKIDSFLKGKYEVNEIDADKLQFTNFTIYNNWKNYNNRVLDNYIYKFNMEESEKKSKRKLRKYQKDYVKNCFNLLISSLLCLLVAPTGAGKTFMFYSIARKLLRKKKKDNDDKNATINIVILSPRLSINAQTVSENNINILSTKSDFIKINGTDYKESCDKYKDKIKDKNINFIISSTYHSAHKLQEFIETNKIEIDLIIFDECHFIKSWDINKDNNLDIKESLKTRTFIMEDKTYIKKRLFCSATPYKEQRENEKLYGEVVEEVKVGELIKAGYLAPIKTIIKDFKGKCSLSKLIIKEIIDKNKQKSVVFCNTQEHCEILYKQILINVKGTNIKPFLYISKYTHCIDIKDINTLKLYEKKDEISVIITCKKISMGYDFPMIDMVVFADAKCEKIDISQCIGRGLRTISDNPDKVCHILLPVNEEQLINSKYATIISYFDYIKYECDYDILSSKSWNTTIKPPRKPDDNSRVYKDEYGFDIECDFNDESLKTKISEKYSIELNKNNINKLNRIILTPENVLQYIGYNVIFNSRGKEIKKKILNVSKSNKSIIIDHTDLQNSLQIVSRKVYVEIPDTNKCIENIIKELIENNIASYSEYKKYQTKSKTTNLYSVEKLKEEEKFCWKLTDTKNKYYKTQKECEKEIKKIDNKFKKSNITTDMFIEYNKSNPKIPPMLPKDFYGIYCRNMKECFHNNQKVRHIINLKDSKKKEDIWEGIYNKEKNIISNNNIEYKGISPLNGFTKAHIKEVKPYRNNITVNAWSECEYYCNKNNKWITTEFMNPI</sequence>
<evidence type="ECO:0000256" key="3">
    <source>
        <dbReference type="SAM" id="Phobius"/>
    </source>
</evidence>
<dbReference type="EMBL" id="MN738842">
    <property type="protein sequence ID" value="QHT27799.1"/>
    <property type="molecule type" value="Genomic_DNA"/>
</dbReference>
<protein>
    <recommendedName>
        <fullName evidence="2">Probable helicase A859L</fullName>
    </recommendedName>
</protein>
<dbReference type="SMART" id="SM00487">
    <property type="entry name" value="DEXDc"/>
    <property type="match status" value="1"/>
</dbReference>
<dbReference type="GO" id="GO:0005524">
    <property type="term" value="F:ATP binding"/>
    <property type="evidence" value="ECO:0007669"/>
    <property type="project" value="InterPro"/>
</dbReference>
<comment type="similarity">
    <text evidence="1">Belongs to the asfivirus helicase A859L family.</text>
</comment>
<keyword evidence="3" id="KW-0812">Transmembrane</keyword>